<dbReference type="Gene3D" id="3.40.50.2300">
    <property type="match status" value="2"/>
</dbReference>
<dbReference type="InterPro" id="IPR000843">
    <property type="entry name" value="HTH_LacI"/>
</dbReference>
<dbReference type="PANTHER" id="PTHR30146">
    <property type="entry name" value="LACI-RELATED TRANSCRIPTIONAL REPRESSOR"/>
    <property type="match status" value="1"/>
</dbReference>
<name>A0A6J7HMC2_9ZZZZ</name>
<dbReference type="SUPFAM" id="SSF47413">
    <property type="entry name" value="lambda repressor-like DNA-binding domains"/>
    <property type="match status" value="1"/>
</dbReference>
<proteinExistence type="predicted"/>
<reference evidence="5" key="1">
    <citation type="submission" date="2020-05" db="EMBL/GenBank/DDBJ databases">
        <authorList>
            <person name="Chiriac C."/>
            <person name="Salcher M."/>
            <person name="Ghai R."/>
            <person name="Kavagutti S V."/>
        </authorList>
    </citation>
    <scope>NUCLEOTIDE SEQUENCE</scope>
</reference>
<feature type="domain" description="HTH lacI-type" evidence="4">
    <location>
        <begin position="7"/>
        <end position="62"/>
    </location>
</feature>
<dbReference type="InterPro" id="IPR046335">
    <property type="entry name" value="LacI/GalR-like_sensor"/>
</dbReference>
<dbReference type="PANTHER" id="PTHR30146:SF109">
    <property type="entry name" value="HTH-TYPE TRANSCRIPTIONAL REGULATOR GALS"/>
    <property type="match status" value="1"/>
</dbReference>
<dbReference type="PROSITE" id="PS50932">
    <property type="entry name" value="HTH_LACI_2"/>
    <property type="match status" value="1"/>
</dbReference>
<dbReference type="InterPro" id="IPR028082">
    <property type="entry name" value="Peripla_BP_I"/>
</dbReference>
<protein>
    <submittedName>
        <fullName evidence="5">Unannotated protein</fullName>
    </submittedName>
</protein>
<dbReference type="CDD" id="cd01392">
    <property type="entry name" value="HTH_LacI"/>
    <property type="match status" value="1"/>
</dbReference>
<dbReference type="Pfam" id="PF13377">
    <property type="entry name" value="Peripla_BP_3"/>
    <property type="match status" value="1"/>
</dbReference>
<dbReference type="SMART" id="SM00354">
    <property type="entry name" value="HTH_LACI"/>
    <property type="match status" value="1"/>
</dbReference>
<dbReference type="AlphaFoldDB" id="A0A6J7HMC2"/>
<keyword evidence="2" id="KW-0238">DNA-binding</keyword>
<evidence type="ECO:0000256" key="3">
    <source>
        <dbReference type="ARBA" id="ARBA00023163"/>
    </source>
</evidence>
<dbReference type="GO" id="GO:0003700">
    <property type="term" value="F:DNA-binding transcription factor activity"/>
    <property type="evidence" value="ECO:0007669"/>
    <property type="project" value="TreeGrafter"/>
</dbReference>
<dbReference type="Gene3D" id="1.10.260.40">
    <property type="entry name" value="lambda repressor-like DNA-binding domains"/>
    <property type="match status" value="1"/>
</dbReference>
<dbReference type="EMBL" id="CAFBNB010000021">
    <property type="protein sequence ID" value="CAB4920518.1"/>
    <property type="molecule type" value="Genomic_DNA"/>
</dbReference>
<evidence type="ECO:0000313" key="5">
    <source>
        <dbReference type="EMBL" id="CAB4920518.1"/>
    </source>
</evidence>
<evidence type="ECO:0000256" key="1">
    <source>
        <dbReference type="ARBA" id="ARBA00023015"/>
    </source>
</evidence>
<evidence type="ECO:0000256" key="2">
    <source>
        <dbReference type="ARBA" id="ARBA00023125"/>
    </source>
</evidence>
<dbReference type="InterPro" id="IPR010982">
    <property type="entry name" value="Lambda_DNA-bd_dom_sf"/>
</dbReference>
<gene>
    <name evidence="5" type="ORF">UFOPK3720_00197</name>
</gene>
<keyword evidence="3" id="KW-0804">Transcription</keyword>
<evidence type="ECO:0000259" key="4">
    <source>
        <dbReference type="PROSITE" id="PS50932"/>
    </source>
</evidence>
<accession>A0A6J7HMC2</accession>
<dbReference type="GO" id="GO:0000976">
    <property type="term" value="F:transcription cis-regulatory region binding"/>
    <property type="evidence" value="ECO:0007669"/>
    <property type="project" value="TreeGrafter"/>
</dbReference>
<sequence>MTKRRSPTMRDVALMAGVSLSTVSNYANGRWQRLSPETRDSIDTAIESLGYRVNSAARSLRSTRTRTIGLLALDDSLRFLADPLTGLYLAGIGDAARESGYSVLVQASRMKSRADDLMTPIDEHRIDAACVLLSGARAGRRRILQRLDASSVPYAVLDETDTLDVAPRAISVRADQAGGTTALVEHLISNGHRRIAFIAARTPWAVLEQRFDGFKTVLRRHKILVDPDLCLFEGDWTPTSAVPMVRKLLALKSRPTAVVCGSDLLAIGAMRAATDIGFSVPSDLAVAGFDDFDVSEQVSPSLTTVRVPAWEMGRTAAELLIARLEDAGKPSASLCLNTTLVIRESA</sequence>
<dbReference type="SUPFAM" id="SSF53822">
    <property type="entry name" value="Periplasmic binding protein-like I"/>
    <property type="match status" value="1"/>
</dbReference>
<organism evidence="5">
    <name type="scientific">freshwater metagenome</name>
    <dbReference type="NCBI Taxonomy" id="449393"/>
    <lineage>
        <taxon>unclassified sequences</taxon>
        <taxon>metagenomes</taxon>
        <taxon>ecological metagenomes</taxon>
    </lineage>
</organism>
<dbReference type="CDD" id="cd06267">
    <property type="entry name" value="PBP1_LacI_sugar_binding-like"/>
    <property type="match status" value="1"/>
</dbReference>
<keyword evidence="1" id="KW-0805">Transcription regulation</keyword>
<dbReference type="Pfam" id="PF00356">
    <property type="entry name" value="LacI"/>
    <property type="match status" value="1"/>
</dbReference>